<dbReference type="SUPFAM" id="SSF52266">
    <property type="entry name" value="SGNH hydrolase"/>
    <property type="match status" value="1"/>
</dbReference>
<sequence length="1027" mass="111684">MAQFPQQSSSGVQVGLPSVASQQSLEQWVQQAIALTEAKVTARLRGNSLYLLIEAAPDTDMDQAAQKIQAALAQTPIQPLLPNKAAPVYRLILYSRLPQQAKPVWVKTIELSSAGVSDDRGASLALPVANLDLAQQGNPESISHYLSEMLSQFNISVRTRIDQPGGDRLKRLVVACEATYSPEPTFLAEPIARRLRELKLQNFRDAIVLAQVKGEAKPEWFLRVDLTPPNAVLREWVRWGDVQAIAQLLTQLLAPENIETTAILKDATLHLTCYGAYRRPPDKQTAIVAITPLLESLAPQGIHAATIYGVKGSPKEARNMPSALPEMPEWVHWLALPAASQPERSPTTLELAQMGNLEAVSFLLERMLNPQLESRLATGGVRVQIRHKDDLLHIMTDSPVCPAQGYITAAVVKCLKPIHIPGISGVRIYGRRAGQKVPQWSSGRDFVARQRTVPEAAPEFAASEAFLSELLEPGGALVYQSNPPSANNTPTGADLEPGQSWQTSLAGMMAGIQRSLVRTNLFAPTAESTTHATQATGKDTKAPLAMVWLAAGVLLVIQMDWVLGRWLQAPVPQPEAQTAEESLPAESVSASPPVALPNLKLEKNKPQDATAFNDSGFTQNPASAAVTGVSPTKLIASPPQPKASVKISHPTFNSRQLDERFAIYRQYLKQHGTPDVLIVGSSRALRGIDPAALQTTLQQPGKPPLKIFNFGINGATAQVVDLLVRQMLPEEALPKLIIWADGARAFNSGRQDVTLNGIIASQGYQAFVSGQSPLPGTVVAKADLPAAQPNQDDSAMPGNAVQSPIAQQYQQVNNQLNQFLEGFSLVYGQRDQLKEKLGSQLTAVIPMRSPTATDSANTLTDLSNATSPAASAAGAAPVLADGLGNSDYQGFLPLSVQFNPATYYEKYSRVAGDYDLDYENFQLEGAQADALVNLAQFARERQIALVFVNLPLTKDYLDTTRSRYEETFQTQMQLWAQQFGFVYKDLSQNFLTQNNYFSDPSHLNRYGGYAVAQRLAKDALIPWGQLK</sequence>
<gene>
    <name evidence="1" type="ORF">ENR64_10140</name>
</gene>
<accession>A0A7C3PEX4</accession>
<dbReference type="AlphaFoldDB" id="A0A7C3PEX4"/>
<protein>
    <submittedName>
        <fullName evidence="1">DUF1574 domain-containing protein</fullName>
    </submittedName>
</protein>
<reference evidence="1" key="1">
    <citation type="journal article" date="2020" name="mSystems">
        <title>Genome- and Community-Level Interaction Insights into Carbon Utilization and Element Cycling Functions of Hydrothermarchaeota in Hydrothermal Sediment.</title>
        <authorList>
            <person name="Zhou Z."/>
            <person name="Liu Y."/>
            <person name="Xu W."/>
            <person name="Pan J."/>
            <person name="Luo Z.H."/>
            <person name="Li M."/>
        </authorList>
    </citation>
    <scope>NUCLEOTIDE SEQUENCE [LARGE SCALE GENOMIC DNA]</scope>
    <source>
        <strain evidence="1">SpSt-418</strain>
    </source>
</reference>
<comment type="caution">
    <text evidence="1">The sequence shown here is derived from an EMBL/GenBank/DDBJ whole genome shotgun (WGS) entry which is preliminary data.</text>
</comment>
<name>A0A7C3PEX4_9CYAN</name>
<evidence type="ECO:0000313" key="1">
    <source>
        <dbReference type="EMBL" id="HFM98095.1"/>
    </source>
</evidence>
<organism evidence="1">
    <name type="scientific">Oscillatoriales cyanobacterium SpSt-418</name>
    <dbReference type="NCBI Taxonomy" id="2282169"/>
    <lineage>
        <taxon>Bacteria</taxon>
        <taxon>Bacillati</taxon>
        <taxon>Cyanobacteriota</taxon>
        <taxon>Cyanophyceae</taxon>
        <taxon>Oscillatoriophycideae</taxon>
        <taxon>Oscillatoriales</taxon>
    </lineage>
</organism>
<dbReference type="EMBL" id="DSRU01000146">
    <property type="protein sequence ID" value="HFM98095.1"/>
    <property type="molecule type" value="Genomic_DNA"/>
</dbReference>
<proteinExistence type="predicted"/>